<accession>A0A2M7T8T3</accession>
<evidence type="ECO:0000313" key="6">
    <source>
        <dbReference type="Proteomes" id="UP000230956"/>
    </source>
</evidence>
<evidence type="ECO:0008006" key="7">
    <source>
        <dbReference type="Google" id="ProtNLM"/>
    </source>
</evidence>
<feature type="transmembrane region" description="Helical" evidence="2">
    <location>
        <begin position="78"/>
        <end position="103"/>
    </location>
</feature>
<name>A0A2M7T8T3_9ACTN</name>
<organism evidence="5 6">
    <name type="scientific">Candidatus Aquicultor secundus</name>
    <dbReference type="NCBI Taxonomy" id="1973895"/>
    <lineage>
        <taxon>Bacteria</taxon>
        <taxon>Bacillati</taxon>
        <taxon>Actinomycetota</taxon>
        <taxon>Candidatus Aquicultoria</taxon>
        <taxon>Candidatus Aquicultorales</taxon>
        <taxon>Candidatus Aquicultoraceae</taxon>
        <taxon>Candidatus Aquicultor</taxon>
    </lineage>
</organism>
<keyword evidence="1" id="KW-0378">Hydrolase</keyword>
<keyword evidence="2" id="KW-0812">Transmembrane</keyword>
<dbReference type="InterPro" id="IPR036457">
    <property type="entry name" value="PPM-type-like_dom_sf"/>
</dbReference>
<dbReference type="SUPFAM" id="SSF55781">
    <property type="entry name" value="GAF domain-like"/>
    <property type="match status" value="1"/>
</dbReference>
<dbReference type="PANTHER" id="PTHR43156">
    <property type="entry name" value="STAGE II SPORULATION PROTEIN E-RELATED"/>
    <property type="match status" value="1"/>
</dbReference>
<dbReference type="SMART" id="SM00065">
    <property type="entry name" value="GAF"/>
    <property type="match status" value="1"/>
</dbReference>
<comment type="caution">
    <text evidence="5">The sequence shown here is derived from an EMBL/GenBank/DDBJ whole genome shotgun (WGS) entry which is preliminary data.</text>
</comment>
<evidence type="ECO:0000259" key="3">
    <source>
        <dbReference type="SMART" id="SM00065"/>
    </source>
</evidence>
<dbReference type="EMBL" id="PFNG01000092">
    <property type="protein sequence ID" value="PIZ40370.1"/>
    <property type="molecule type" value="Genomic_DNA"/>
</dbReference>
<feature type="domain" description="PPM-type phosphatase" evidence="4">
    <location>
        <begin position="445"/>
        <end position="664"/>
    </location>
</feature>
<dbReference type="RefSeq" id="WP_286976212.1">
    <property type="nucleotide sequence ID" value="NZ_PEXG01000238.1"/>
</dbReference>
<dbReference type="Proteomes" id="UP000230956">
    <property type="component" value="Unassembled WGS sequence"/>
</dbReference>
<gene>
    <name evidence="5" type="ORF">COY37_03860</name>
</gene>
<dbReference type="Pfam" id="PF07228">
    <property type="entry name" value="SpoIIE"/>
    <property type="match status" value="1"/>
</dbReference>
<dbReference type="Pfam" id="PF13185">
    <property type="entry name" value="GAF_2"/>
    <property type="match status" value="1"/>
</dbReference>
<dbReference type="InterPro" id="IPR003018">
    <property type="entry name" value="GAF"/>
</dbReference>
<dbReference type="SMART" id="SM00331">
    <property type="entry name" value="PP2C_SIG"/>
    <property type="match status" value="1"/>
</dbReference>
<evidence type="ECO:0000259" key="4">
    <source>
        <dbReference type="SMART" id="SM00331"/>
    </source>
</evidence>
<dbReference type="Gene3D" id="3.30.450.40">
    <property type="match status" value="1"/>
</dbReference>
<protein>
    <recommendedName>
        <fullName evidence="7">PPM-type phosphatase domain-containing protein</fullName>
    </recommendedName>
</protein>
<reference evidence="6" key="1">
    <citation type="submission" date="2017-09" db="EMBL/GenBank/DDBJ databases">
        <title>Depth-based differentiation of microbial function through sediment-hosted aquifers and enrichment of novel symbionts in the deep terrestrial subsurface.</title>
        <authorList>
            <person name="Probst A.J."/>
            <person name="Ladd B."/>
            <person name="Jarett J.K."/>
            <person name="Geller-Mcgrath D.E."/>
            <person name="Sieber C.M.K."/>
            <person name="Emerson J.B."/>
            <person name="Anantharaman K."/>
            <person name="Thomas B.C."/>
            <person name="Malmstrom R."/>
            <person name="Stieglmeier M."/>
            <person name="Klingl A."/>
            <person name="Woyke T."/>
            <person name="Ryan C.M."/>
            <person name="Banfield J.F."/>
        </authorList>
    </citation>
    <scope>NUCLEOTIDE SEQUENCE [LARGE SCALE GENOMIC DNA]</scope>
</reference>
<feature type="transmembrane region" description="Helical" evidence="2">
    <location>
        <begin position="229"/>
        <end position="251"/>
    </location>
</feature>
<feature type="transmembrane region" description="Helical" evidence="2">
    <location>
        <begin position="185"/>
        <end position="209"/>
    </location>
</feature>
<keyword evidence="2" id="KW-0472">Membrane</keyword>
<proteinExistence type="predicted"/>
<feature type="transmembrane region" description="Helical" evidence="2">
    <location>
        <begin position="12"/>
        <end position="35"/>
    </location>
</feature>
<dbReference type="InterPro" id="IPR029016">
    <property type="entry name" value="GAF-like_dom_sf"/>
</dbReference>
<evidence type="ECO:0000313" key="5">
    <source>
        <dbReference type="EMBL" id="PIZ40370.1"/>
    </source>
</evidence>
<sequence>MGLIGKFTTENMFIIFFIYGLAFFALGIAVVLSSLRPTSLKFAKYLPWLAAYGFAHGFHEWDEMLVLIPQYKFLARNWLYAGFDTVLLVGSPLFLFIFGVGLLMTIDERFRNLRIIPVVFYSAWTASVVGYLQLTGLGLEQSPRLADIFARYLLIFPGAIIAGFALFLQYRVFLKQTYGVTASSLFIAALALWLMAPLSGLVVPYAPFFPASVVNNDAFLSLTGFPIQIFRTLAALLIAFSIVRGMHVFNIEEERQEHRRRLELSTLEEISSEIRRNPNFPQALDRTTKEITKLFDARAGAIFMVSEKTRRPDVVSEHGFTISFADKYKDMPAEVAEKCPIRNVIKSQRPFTTSNRTDCPNIIEATTEPEKINAITVLPLVAKGQSIGAIALLFESAEALRPSNLDILNTFAGNIGLAIENARLDEQRLTALVLQRSLLPKVPSLAGIDIGVYYESASVGMEVGGDFYDFIDFGDGLLGLVIGDVAGAGINASSTVAMTKYALEAFDFENKTPFVVLEKLNNLACKMLSSGQFVTAFYGVLDIKSGLLTYSSAGHLPPLVINEKTKEAIFLNGARGMALGIVPTQKYPEGKMTVGFGDVIVLYTDGLIEARRKHDFWGEDRLVTLAKENYELSAQTLVDRICSSAKEFAGGILKDDVAAVVAKRTFTQA</sequence>
<evidence type="ECO:0000256" key="1">
    <source>
        <dbReference type="ARBA" id="ARBA00022801"/>
    </source>
</evidence>
<keyword evidence="2" id="KW-1133">Transmembrane helix</keyword>
<dbReference type="SUPFAM" id="SSF81606">
    <property type="entry name" value="PP2C-like"/>
    <property type="match status" value="1"/>
</dbReference>
<feature type="transmembrane region" description="Helical" evidence="2">
    <location>
        <begin position="154"/>
        <end position="173"/>
    </location>
</feature>
<evidence type="ECO:0000256" key="2">
    <source>
        <dbReference type="SAM" id="Phobius"/>
    </source>
</evidence>
<dbReference type="Gene3D" id="3.60.40.10">
    <property type="entry name" value="PPM-type phosphatase domain"/>
    <property type="match status" value="1"/>
</dbReference>
<feature type="domain" description="GAF" evidence="3">
    <location>
        <begin position="279"/>
        <end position="429"/>
    </location>
</feature>
<dbReference type="PANTHER" id="PTHR43156:SF2">
    <property type="entry name" value="STAGE II SPORULATION PROTEIN E"/>
    <property type="match status" value="1"/>
</dbReference>
<dbReference type="InterPro" id="IPR052016">
    <property type="entry name" value="Bact_Sigma-Reg"/>
</dbReference>
<dbReference type="GO" id="GO:0016791">
    <property type="term" value="F:phosphatase activity"/>
    <property type="evidence" value="ECO:0007669"/>
    <property type="project" value="TreeGrafter"/>
</dbReference>
<dbReference type="AlphaFoldDB" id="A0A2M7T8T3"/>
<feature type="transmembrane region" description="Helical" evidence="2">
    <location>
        <begin position="115"/>
        <end position="134"/>
    </location>
</feature>
<dbReference type="InterPro" id="IPR001932">
    <property type="entry name" value="PPM-type_phosphatase-like_dom"/>
</dbReference>